<dbReference type="PROSITE" id="PS50828">
    <property type="entry name" value="SMR"/>
    <property type="match status" value="1"/>
</dbReference>
<evidence type="ECO:0000313" key="2">
    <source>
        <dbReference type="EMBL" id="KAB5590530.1"/>
    </source>
</evidence>
<accession>A0A5N5QFL3</accession>
<dbReference type="SMART" id="SM01162">
    <property type="entry name" value="DUF1771"/>
    <property type="match status" value="1"/>
</dbReference>
<reference evidence="2 3" key="1">
    <citation type="journal article" date="2019" name="Fungal Biol. Biotechnol.">
        <title>Draft genome sequence of fastidious pathogen Ceratobasidium theobromae, which causes vascular-streak dieback in Theobroma cacao.</title>
        <authorList>
            <person name="Ali S.S."/>
            <person name="Asman A."/>
            <person name="Shao J."/>
            <person name="Firmansyah A.P."/>
            <person name="Susilo A.W."/>
            <person name="Rosmana A."/>
            <person name="McMahon P."/>
            <person name="Junaid M."/>
            <person name="Guest D."/>
            <person name="Kheng T.Y."/>
            <person name="Meinhardt L.W."/>
            <person name="Bailey B.A."/>
        </authorList>
    </citation>
    <scope>NUCLEOTIDE SEQUENCE [LARGE SCALE GENOMIC DNA]</scope>
    <source>
        <strain evidence="2 3">CT2</strain>
    </source>
</reference>
<proteinExistence type="predicted"/>
<dbReference type="OrthoDB" id="3231855at2759"/>
<name>A0A5N5QFL3_9AGAM</name>
<dbReference type="AlphaFoldDB" id="A0A5N5QFL3"/>
<protein>
    <submittedName>
        <fullName evidence="2">Smr domain-containing protein C11H11,03c</fullName>
    </submittedName>
</protein>
<dbReference type="EMBL" id="SSOP01000163">
    <property type="protein sequence ID" value="KAB5590530.1"/>
    <property type="molecule type" value="Genomic_DNA"/>
</dbReference>
<dbReference type="PANTHER" id="PTHR47417:SF1">
    <property type="entry name" value="SMR DOMAIN-CONTAINING PROTEIN YPL199C"/>
    <property type="match status" value="1"/>
</dbReference>
<dbReference type="InterPro" id="IPR002625">
    <property type="entry name" value="Smr_dom"/>
</dbReference>
<dbReference type="SMART" id="SM00463">
    <property type="entry name" value="SMR"/>
    <property type="match status" value="1"/>
</dbReference>
<evidence type="ECO:0000259" key="1">
    <source>
        <dbReference type="PROSITE" id="PS50828"/>
    </source>
</evidence>
<dbReference type="SUPFAM" id="SSF160443">
    <property type="entry name" value="SMR domain-like"/>
    <property type="match status" value="1"/>
</dbReference>
<dbReference type="Proteomes" id="UP000383932">
    <property type="component" value="Unassembled WGS sequence"/>
</dbReference>
<keyword evidence="3" id="KW-1185">Reference proteome</keyword>
<dbReference type="PANTHER" id="PTHR47417">
    <property type="entry name" value="SMR DOMAIN-CONTAINING PROTEIN YPL199C"/>
    <property type="match status" value="1"/>
</dbReference>
<gene>
    <name evidence="2" type="ORF">CTheo_6029</name>
</gene>
<dbReference type="InterPro" id="IPR036063">
    <property type="entry name" value="Smr_dom_sf"/>
</dbReference>
<dbReference type="InterPro" id="IPR053020">
    <property type="entry name" value="Smr_domain_protein"/>
</dbReference>
<dbReference type="InterPro" id="IPR013899">
    <property type="entry name" value="DUF1771"/>
</dbReference>
<organism evidence="2 3">
    <name type="scientific">Ceratobasidium theobromae</name>
    <dbReference type="NCBI Taxonomy" id="1582974"/>
    <lineage>
        <taxon>Eukaryota</taxon>
        <taxon>Fungi</taxon>
        <taxon>Dikarya</taxon>
        <taxon>Basidiomycota</taxon>
        <taxon>Agaricomycotina</taxon>
        <taxon>Agaricomycetes</taxon>
        <taxon>Cantharellales</taxon>
        <taxon>Ceratobasidiaceae</taxon>
        <taxon>Ceratobasidium</taxon>
    </lineage>
</organism>
<dbReference type="Gene3D" id="3.30.1370.110">
    <property type="match status" value="1"/>
</dbReference>
<feature type="domain" description="Smr" evidence="1">
    <location>
        <begin position="109"/>
        <end position="185"/>
    </location>
</feature>
<comment type="caution">
    <text evidence="2">The sequence shown here is derived from an EMBL/GenBank/DDBJ whole genome shotgun (WGS) entry which is preliminary data.</text>
</comment>
<sequence length="210" mass="23766">MFGILAIPIAAFAFWVWTWDKGIPYINQQPGQRWRAKARVAARNRTKILDQANVAWKAGQKSTAKTLSERGKHFGKQVERYNERAAKEIFDSLNAIYYSQPPEDALAKIDLHGLFVNEALVYTENHLERCREERITRTSIITGRGNNSKDGVAKIKPAVEGLLIREGLEGKFHWENEGCVLVELPLTSKRKRSLAQAQNTQNNSDGCVVM</sequence>
<evidence type="ECO:0000313" key="3">
    <source>
        <dbReference type="Proteomes" id="UP000383932"/>
    </source>
</evidence>
<dbReference type="Pfam" id="PF08590">
    <property type="entry name" value="DUF1771"/>
    <property type="match status" value="1"/>
</dbReference>
<dbReference type="Pfam" id="PF01713">
    <property type="entry name" value="Smr"/>
    <property type="match status" value="1"/>
</dbReference>